<proteinExistence type="predicted"/>
<feature type="region of interest" description="Disordered" evidence="1">
    <location>
        <begin position="22"/>
        <end position="44"/>
    </location>
</feature>
<name>A0A4S8JMK6_MUSBA</name>
<dbReference type="EMBL" id="PYDT01000004">
    <property type="protein sequence ID" value="THU63371.1"/>
    <property type="molecule type" value="Genomic_DNA"/>
</dbReference>
<evidence type="ECO:0000313" key="2">
    <source>
        <dbReference type="EMBL" id="THU63371.1"/>
    </source>
</evidence>
<keyword evidence="3" id="KW-1185">Reference proteome</keyword>
<dbReference type="Proteomes" id="UP000317650">
    <property type="component" value="Chromosome 1"/>
</dbReference>
<protein>
    <submittedName>
        <fullName evidence="2">Uncharacterized protein</fullName>
    </submittedName>
</protein>
<gene>
    <name evidence="2" type="ORF">C4D60_Mb01t15070</name>
</gene>
<dbReference type="AlphaFoldDB" id="A0A4S8JMK6"/>
<sequence>MDGAGRPSFVGTGNSWTIITVHDSASPPEAPHGPQRSVNHKAGSNADNDKQIFFIYIKLTHGVGSKIRATRREVASSWSRSPFLSRLLLFGVPTSTKSALAVDHDKLNFDAAFYHSAPEGVLVLYEELMLALCFLPGAKSIEVDVFVPQVKLMADHWTSKKLPENYLGGVGFISIPMRKMLNSLELLPLRDSTSEKYRTVRNALTLASQLIL</sequence>
<reference evidence="2 3" key="1">
    <citation type="journal article" date="2019" name="Nat. Plants">
        <title>Genome sequencing of Musa balbisiana reveals subgenome evolution and function divergence in polyploid bananas.</title>
        <authorList>
            <person name="Yao X."/>
        </authorList>
    </citation>
    <scope>NUCLEOTIDE SEQUENCE [LARGE SCALE GENOMIC DNA]</scope>
    <source>
        <strain evidence="3">cv. DH-PKW</strain>
        <tissue evidence="2">Leaves</tissue>
    </source>
</reference>
<organism evidence="2 3">
    <name type="scientific">Musa balbisiana</name>
    <name type="common">Banana</name>
    <dbReference type="NCBI Taxonomy" id="52838"/>
    <lineage>
        <taxon>Eukaryota</taxon>
        <taxon>Viridiplantae</taxon>
        <taxon>Streptophyta</taxon>
        <taxon>Embryophyta</taxon>
        <taxon>Tracheophyta</taxon>
        <taxon>Spermatophyta</taxon>
        <taxon>Magnoliopsida</taxon>
        <taxon>Liliopsida</taxon>
        <taxon>Zingiberales</taxon>
        <taxon>Musaceae</taxon>
        <taxon>Musa</taxon>
    </lineage>
</organism>
<evidence type="ECO:0000256" key="1">
    <source>
        <dbReference type="SAM" id="MobiDB-lite"/>
    </source>
</evidence>
<comment type="caution">
    <text evidence="2">The sequence shown here is derived from an EMBL/GenBank/DDBJ whole genome shotgun (WGS) entry which is preliminary data.</text>
</comment>
<evidence type="ECO:0000313" key="3">
    <source>
        <dbReference type="Proteomes" id="UP000317650"/>
    </source>
</evidence>
<accession>A0A4S8JMK6</accession>